<dbReference type="EMBL" id="CP109441">
    <property type="protein sequence ID" value="WUV45129.1"/>
    <property type="molecule type" value="Genomic_DNA"/>
</dbReference>
<evidence type="ECO:0000313" key="1">
    <source>
        <dbReference type="EMBL" id="WUV45129.1"/>
    </source>
</evidence>
<proteinExistence type="predicted"/>
<gene>
    <name evidence="1" type="ORF">OG563_39385</name>
</gene>
<dbReference type="RefSeq" id="WP_327098339.1">
    <property type="nucleotide sequence ID" value="NZ_CP109149.1"/>
</dbReference>
<sequence length="226" mass="25142">MTSWLPLLSSLIVAAAALIGVLINNRTNRNAITAADERNRTTLDAAQRNIETTNAAVQRNIDNANAAAERREQDKWRRESVLTAISSVLLSTADVRQTLWDTLDWKAESVEEVDSFGKEVHQNISACNRYITRLRVLSNPKIPHRCEDLLRTLTAAESITVQRLKVELDQEATMDDVNAIRALWHKAIANTVQDERAVIDATRSELGIEALSEIPELEPEAAPDPA</sequence>
<protein>
    <recommendedName>
        <fullName evidence="3">Secreted protein</fullName>
    </recommendedName>
</protein>
<evidence type="ECO:0000313" key="2">
    <source>
        <dbReference type="Proteomes" id="UP001432062"/>
    </source>
</evidence>
<dbReference type="Proteomes" id="UP001432062">
    <property type="component" value="Chromosome"/>
</dbReference>
<keyword evidence="2" id="KW-1185">Reference proteome</keyword>
<name>A0ABZ1YPD1_9NOCA</name>
<reference evidence="1" key="1">
    <citation type="submission" date="2022-10" db="EMBL/GenBank/DDBJ databases">
        <title>The complete genomes of actinobacterial strains from the NBC collection.</title>
        <authorList>
            <person name="Joergensen T.S."/>
            <person name="Alvarez Arevalo M."/>
            <person name="Sterndorff E.B."/>
            <person name="Faurdal D."/>
            <person name="Vuksanovic O."/>
            <person name="Mourched A.-S."/>
            <person name="Charusanti P."/>
            <person name="Shaw S."/>
            <person name="Blin K."/>
            <person name="Weber T."/>
        </authorList>
    </citation>
    <scope>NUCLEOTIDE SEQUENCE</scope>
    <source>
        <strain evidence="1">NBC_01482</strain>
    </source>
</reference>
<evidence type="ECO:0008006" key="3">
    <source>
        <dbReference type="Google" id="ProtNLM"/>
    </source>
</evidence>
<accession>A0ABZ1YPD1</accession>
<organism evidence="1 2">
    <name type="scientific">Nocardia vinacea</name>
    <dbReference type="NCBI Taxonomy" id="96468"/>
    <lineage>
        <taxon>Bacteria</taxon>
        <taxon>Bacillati</taxon>
        <taxon>Actinomycetota</taxon>
        <taxon>Actinomycetes</taxon>
        <taxon>Mycobacteriales</taxon>
        <taxon>Nocardiaceae</taxon>
        <taxon>Nocardia</taxon>
    </lineage>
</organism>